<dbReference type="EMBL" id="CAJZBQ010000035">
    <property type="protein sequence ID" value="CAG9324182.1"/>
    <property type="molecule type" value="Genomic_DNA"/>
</dbReference>
<reference evidence="1" key="1">
    <citation type="submission" date="2021-09" db="EMBL/GenBank/DDBJ databases">
        <authorList>
            <consortium name="AG Swart"/>
            <person name="Singh M."/>
            <person name="Singh A."/>
            <person name="Seah K."/>
            <person name="Emmerich C."/>
        </authorList>
    </citation>
    <scope>NUCLEOTIDE SEQUENCE</scope>
    <source>
        <strain evidence="1">ATCC30299</strain>
    </source>
</reference>
<evidence type="ECO:0000313" key="3">
    <source>
        <dbReference type="Proteomes" id="UP001162131"/>
    </source>
</evidence>
<protein>
    <submittedName>
        <fullName evidence="1">Uncharacterized protein</fullName>
    </submittedName>
</protein>
<evidence type="ECO:0000313" key="2">
    <source>
        <dbReference type="EMBL" id="CAG9324182.1"/>
    </source>
</evidence>
<evidence type="ECO:0000313" key="1">
    <source>
        <dbReference type="EMBL" id="CAG9316455.1"/>
    </source>
</evidence>
<organism evidence="1 3">
    <name type="scientific">Blepharisma stoltei</name>
    <dbReference type="NCBI Taxonomy" id="1481888"/>
    <lineage>
        <taxon>Eukaryota</taxon>
        <taxon>Sar</taxon>
        <taxon>Alveolata</taxon>
        <taxon>Ciliophora</taxon>
        <taxon>Postciliodesmatophora</taxon>
        <taxon>Heterotrichea</taxon>
        <taxon>Heterotrichida</taxon>
        <taxon>Blepharismidae</taxon>
        <taxon>Blepharisma</taxon>
    </lineage>
</organism>
<name>A0AAU9IYT2_9CILI</name>
<keyword evidence="3" id="KW-1185">Reference proteome</keyword>
<dbReference type="AlphaFoldDB" id="A0AAU9IYT2"/>
<dbReference type="EMBL" id="CAJZBQ010000015">
    <property type="protein sequence ID" value="CAG9316455.1"/>
    <property type="molecule type" value="Genomic_DNA"/>
</dbReference>
<sequence length="74" mass="8330">MSIRIRIHVIGGENFVVKASASMIFFELYYNIQAALSLTNDLKILTNLKNATYLNFNLDGEKSLFDLKSWTAAA</sequence>
<dbReference type="Proteomes" id="UP001162131">
    <property type="component" value="Unassembled WGS sequence"/>
</dbReference>
<proteinExistence type="predicted"/>
<gene>
    <name evidence="1" type="ORF">BSTOLATCC_MIC15885</name>
    <name evidence="2" type="ORF">BSTOLATCC_MIC35202</name>
</gene>
<comment type="caution">
    <text evidence="1">The sequence shown here is derived from an EMBL/GenBank/DDBJ whole genome shotgun (WGS) entry which is preliminary data.</text>
</comment>
<accession>A0AAU9IYT2</accession>